<keyword evidence="4" id="KW-0862">Zinc</keyword>
<comment type="cofactor">
    <cofactor evidence="1">
        <name>Zn(2+)</name>
        <dbReference type="ChEBI" id="CHEBI:29105"/>
    </cofactor>
</comment>
<evidence type="ECO:0000313" key="7">
    <source>
        <dbReference type="EMBL" id="SBS76763.1"/>
    </source>
</evidence>
<dbReference type="Pfam" id="PF18089">
    <property type="entry name" value="DAPG_hydrolase"/>
    <property type="match status" value="1"/>
</dbReference>
<evidence type="ECO:0000256" key="4">
    <source>
        <dbReference type="ARBA" id="ARBA00022833"/>
    </source>
</evidence>
<name>A0A1Y5PDQ5_9MYCO</name>
<evidence type="ECO:0000259" key="6">
    <source>
        <dbReference type="Pfam" id="PF18089"/>
    </source>
</evidence>
<keyword evidence="3" id="KW-0378">Hydrolase</keyword>
<evidence type="ECO:0000256" key="2">
    <source>
        <dbReference type="ARBA" id="ARBA00022723"/>
    </source>
</evidence>
<comment type="similarity">
    <text evidence="5">Belongs to the DAPG/phloretin hydrolase family.</text>
</comment>
<sequence length="261" mass="28773">MAETYVGYRPGDGDTAWGKYFNPEMAELPRHAVIALEHGPQADQVMLGFDSAGTILDDGYQQTENGYGALRGGGFHVAIRTDMPGVTPAMWDWWFGWHGSETTRYKLWHPRAHTSAHWSDSGPDGSYVGRTSLIEEYLGSAYAKAAIQFLEPAALGLDASRLGDDVAVCARLGSSEVPVDTGWFVHHIRATPGGAEMRSRFWMGGPYTGVRRGNRLTDSVIRPIAAHQLPEARDLLVHCSQEMNHLARILPEIYAEFAESK</sequence>
<accession>A0A1Y5PDQ5</accession>
<evidence type="ECO:0000256" key="3">
    <source>
        <dbReference type="ARBA" id="ARBA00022801"/>
    </source>
</evidence>
<dbReference type="EMBL" id="FLQS01000030">
    <property type="protein sequence ID" value="SBS76763.1"/>
    <property type="molecule type" value="Genomic_DNA"/>
</dbReference>
<dbReference type="AlphaFoldDB" id="A0A1Y5PDQ5"/>
<organism evidence="7">
    <name type="scientific">uncultured Mycobacterium sp</name>
    <dbReference type="NCBI Taxonomy" id="171292"/>
    <lineage>
        <taxon>Bacteria</taxon>
        <taxon>Bacillati</taxon>
        <taxon>Actinomycetota</taxon>
        <taxon>Actinomycetes</taxon>
        <taxon>Mycobacteriales</taxon>
        <taxon>Mycobacteriaceae</taxon>
        <taxon>Mycobacterium</taxon>
        <taxon>environmental samples</taxon>
    </lineage>
</organism>
<evidence type="ECO:0000256" key="5">
    <source>
        <dbReference type="ARBA" id="ARBA00023459"/>
    </source>
</evidence>
<feature type="domain" description="DAPG hydrolase PhiG" evidence="6">
    <location>
        <begin position="50"/>
        <end position="255"/>
    </location>
</feature>
<proteinExistence type="inferred from homology"/>
<evidence type="ECO:0000256" key="1">
    <source>
        <dbReference type="ARBA" id="ARBA00001947"/>
    </source>
</evidence>
<gene>
    <name evidence="7" type="ORF">MHPYR_360029</name>
</gene>
<dbReference type="InterPro" id="IPR041526">
    <property type="entry name" value="DAPG_hydrolase"/>
</dbReference>
<protein>
    <recommendedName>
        <fullName evidence="6">DAPG hydrolase PhiG domain-containing protein</fullName>
    </recommendedName>
</protein>
<keyword evidence="2" id="KW-0479">Metal-binding</keyword>
<dbReference type="GO" id="GO:0046872">
    <property type="term" value="F:metal ion binding"/>
    <property type="evidence" value="ECO:0007669"/>
    <property type="project" value="UniProtKB-KW"/>
</dbReference>
<dbReference type="GO" id="GO:0016787">
    <property type="term" value="F:hydrolase activity"/>
    <property type="evidence" value="ECO:0007669"/>
    <property type="project" value="UniProtKB-KW"/>
</dbReference>
<reference evidence="7" key="1">
    <citation type="submission" date="2016-03" db="EMBL/GenBank/DDBJ databases">
        <authorList>
            <person name="Ploux O."/>
        </authorList>
    </citation>
    <scope>NUCLEOTIDE SEQUENCE</scope>
    <source>
        <strain evidence="7">UC10</strain>
    </source>
</reference>